<comment type="caution">
    <text evidence="2">The sequence shown here is derived from an EMBL/GenBank/DDBJ whole genome shotgun (WGS) entry which is preliminary data.</text>
</comment>
<evidence type="ECO:0000313" key="2">
    <source>
        <dbReference type="EMBL" id="KAA8631179.1"/>
    </source>
</evidence>
<dbReference type="InterPro" id="IPR052895">
    <property type="entry name" value="HetReg/Transcr_Mod"/>
</dbReference>
<dbReference type="VEuPathDB" id="FungiDB:SMAC_03869"/>
<protein>
    <recommendedName>
        <fullName evidence="1">Heterokaryon incompatibility domain-containing protein</fullName>
    </recommendedName>
</protein>
<dbReference type="Pfam" id="PF26639">
    <property type="entry name" value="Het-6_barrel"/>
    <property type="match status" value="1"/>
</dbReference>
<dbReference type="EMBL" id="NMPR01000084">
    <property type="protein sequence ID" value="KAA8631179.1"/>
    <property type="molecule type" value="Genomic_DNA"/>
</dbReference>
<dbReference type="PANTHER" id="PTHR24148:SF82">
    <property type="entry name" value="HETEROKARYON INCOMPATIBILITY DOMAIN-CONTAINING PROTEIN"/>
    <property type="match status" value="1"/>
</dbReference>
<reference evidence="2 3" key="1">
    <citation type="submission" date="2017-07" db="EMBL/GenBank/DDBJ databases">
        <title>Genome sequence of the Sordaria macrospora wild type strain R19027.</title>
        <authorList>
            <person name="Nowrousian M."/>
            <person name="Teichert I."/>
            <person name="Kueck U."/>
        </authorList>
    </citation>
    <scope>NUCLEOTIDE SEQUENCE [LARGE SCALE GENOMIC DNA]</scope>
    <source>
        <strain evidence="2 3">R19027</strain>
        <tissue evidence="2">Mycelium</tissue>
    </source>
</reference>
<dbReference type="PANTHER" id="PTHR24148">
    <property type="entry name" value="ANKYRIN REPEAT DOMAIN-CONTAINING PROTEIN 39 HOMOLOG-RELATED"/>
    <property type="match status" value="1"/>
</dbReference>
<evidence type="ECO:0000313" key="3">
    <source>
        <dbReference type="Proteomes" id="UP000433876"/>
    </source>
</evidence>
<gene>
    <name evidence="2" type="ORF">SMACR_03869</name>
</gene>
<accession>A0A8S8ZNV7</accession>
<dbReference type="AlphaFoldDB" id="A0A8S8ZNV7"/>
<dbReference type="InterPro" id="IPR010730">
    <property type="entry name" value="HET"/>
</dbReference>
<proteinExistence type="predicted"/>
<evidence type="ECO:0000259" key="1">
    <source>
        <dbReference type="Pfam" id="PF06985"/>
    </source>
</evidence>
<sequence>MQRYTYEPLPPSHIRLLTISTGENDQLYATIRPVPFDEKNPPTYSALSYVWGTAGFTTAMKCNGNTVLYITPTLDEALRNVATLLRDRESIWVDQICINQQDLEERSQQVGMMTGIYQCASKTLAYLGPPTPTTALAIDLIRRVGTIARKMAGEIFLQDREERNRGLASLMTKEEISIEESEKLGISFRDLASWDALIEFYDRPWYERIWIVQEMLPSRSGFVIVGTLSVSWESVKGAALWHFFKAGAVPKRHKPSVRGIELTANMDLPWDWRVGVGCVKELAGRRVMPTFRWELSRLLAMFRRRKATDPKDKVYALLGLSEFDLGMGYFTIDYAKDVKTIFTDTARAILKGDSDRKKPNLDIILQARRTTCKCEVDAEPQAGEWPSWVPDWRQHSGTGCTWGIGEDFEEWHDEHAAGKHVEELSDIASNPFALVTRGVVLGRAVYVSPYRHFSDMAQQGRMREARDEFLGMVSSYPTGQDVDIAFAMTMVGGVLPKSITDRGHTDRWYVDNYLNCIDILSMPNGTTEEDQLRDTKVIEYWLAGFEDSWYQIAQNAYCERRWYVLDTNHVGLGNHRMQQGDVVAKLVGLSMPCVLRPLANGKDYQFIGEAYCHGEMAGLGKGVPPGVDIPAKHSLQKIVIV</sequence>
<dbReference type="OMA" id="RNDEAEW"/>
<dbReference type="Proteomes" id="UP000433876">
    <property type="component" value="Unassembled WGS sequence"/>
</dbReference>
<organism evidence="2 3">
    <name type="scientific">Sordaria macrospora</name>
    <dbReference type="NCBI Taxonomy" id="5147"/>
    <lineage>
        <taxon>Eukaryota</taxon>
        <taxon>Fungi</taxon>
        <taxon>Dikarya</taxon>
        <taxon>Ascomycota</taxon>
        <taxon>Pezizomycotina</taxon>
        <taxon>Sordariomycetes</taxon>
        <taxon>Sordariomycetidae</taxon>
        <taxon>Sordariales</taxon>
        <taxon>Sordariaceae</taxon>
        <taxon>Sordaria</taxon>
    </lineage>
</organism>
<dbReference type="Pfam" id="PF06985">
    <property type="entry name" value="HET"/>
    <property type="match status" value="1"/>
</dbReference>
<name>A0A8S8ZNV7_SORMA</name>
<feature type="domain" description="Heterokaryon incompatibility" evidence="1">
    <location>
        <begin position="44"/>
        <end position="214"/>
    </location>
</feature>